<accession>A0AAN9K8W5</accession>
<sequence>MAHMDGSPVIRLDGSLALEVARGSFWLTWLDHLVQKLNQGVEPDFNTHFASSSWNTLFNFNTISKHTCFVVRVRPKKLYWGVSTVHLGSELIMGFMQNVVPFSDQPEQ</sequence>
<comment type="caution">
    <text evidence="1">The sequence shown here is derived from an EMBL/GenBank/DDBJ whole genome shotgun (WGS) entry which is preliminary data.</text>
</comment>
<name>A0AAN9K8W5_CANGL</name>
<dbReference type="EMBL" id="JAYMYQ010000009">
    <property type="protein sequence ID" value="KAK7313047.1"/>
    <property type="molecule type" value="Genomic_DNA"/>
</dbReference>
<organism evidence="1 2">
    <name type="scientific">Canavalia gladiata</name>
    <name type="common">Sword bean</name>
    <name type="synonym">Dolichos gladiatus</name>
    <dbReference type="NCBI Taxonomy" id="3824"/>
    <lineage>
        <taxon>Eukaryota</taxon>
        <taxon>Viridiplantae</taxon>
        <taxon>Streptophyta</taxon>
        <taxon>Embryophyta</taxon>
        <taxon>Tracheophyta</taxon>
        <taxon>Spermatophyta</taxon>
        <taxon>Magnoliopsida</taxon>
        <taxon>eudicotyledons</taxon>
        <taxon>Gunneridae</taxon>
        <taxon>Pentapetalae</taxon>
        <taxon>rosids</taxon>
        <taxon>fabids</taxon>
        <taxon>Fabales</taxon>
        <taxon>Fabaceae</taxon>
        <taxon>Papilionoideae</taxon>
        <taxon>50 kb inversion clade</taxon>
        <taxon>NPAAA clade</taxon>
        <taxon>indigoferoid/millettioid clade</taxon>
        <taxon>Phaseoleae</taxon>
        <taxon>Canavalia</taxon>
    </lineage>
</organism>
<reference evidence="1 2" key="1">
    <citation type="submission" date="2024-01" db="EMBL/GenBank/DDBJ databases">
        <title>The genomes of 5 underutilized Papilionoideae crops provide insights into root nodulation and disease resistanc.</title>
        <authorList>
            <person name="Jiang F."/>
        </authorList>
    </citation>
    <scope>NUCLEOTIDE SEQUENCE [LARGE SCALE GENOMIC DNA]</scope>
    <source>
        <strain evidence="1">LVBAO_FW01</strain>
        <tissue evidence="1">Leaves</tissue>
    </source>
</reference>
<evidence type="ECO:0000313" key="2">
    <source>
        <dbReference type="Proteomes" id="UP001367508"/>
    </source>
</evidence>
<keyword evidence="2" id="KW-1185">Reference proteome</keyword>
<evidence type="ECO:0000313" key="1">
    <source>
        <dbReference type="EMBL" id="KAK7313047.1"/>
    </source>
</evidence>
<dbReference type="Proteomes" id="UP001367508">
    <property type="component" value="Unassembled WGS sequence"/>
</dbReference>
<gene>
    <name evidence="1" type="ORF">VNO77_37404</name>
</gene>
<proteinExistence type="predicted"/>
<dbReference type="AlphaFoldDB" id="A0AAN9K8W5"/>
<protein>
    <submittedName>
        <fullName evidence="1">Uncharacterized protein</fullName>
    </submittedName>
</protein>